<dbReference type="Proteomes" id="UP000253958">
    <property type="component" value="Chromosome"/>
</dbReference>
<name>A0A3M9JN02_9ACTN</name>
<organism evidence="1 2">
    <name type="scientific">Micromonospora aurantiaca</name>
    <name type="common">nom. illeg.</name>
    <dbReference type="NCBI Taxonomy" id="47850"/>
    <lineage>
        <taxon>Bacteria</taxon>
        <taxon>Bacillati</taxon>
        <taxon>Actinomycetota</taxon>
        <taxon>Actinomycetes</taxon>
        <taxon>Micromonosporales</taxon>
        <taxon>Micromonosporaceae</taxon>
        <taxon>Micromonospora</taxon>
    </lineage>
</organism>
<sequence length="186" mass="20997">MEWLAAVLSFVGGLIAAALGAYAVTKTNKQLMAADIRARWDAALLKHGESFAASTRTLRHHAERFSRSENQEERRRALDEAHHSMRLTCEQLRLLGSPRVQRAARAVIHHAYAVRVHGEEDRDPRAEQYPSAPPISRLNDALQEFYRALREQLRANEPEAVIHDDDLDVIEPGLPPLPQKERSQSA</sequence>
<dbReference type="EMBL" id="CP031263">
    <property type="protein sequence ID" value="AXH92442.1"/>
    <property type="molecule type" value="Genomic_DNA"/>
</dbReference>
<proteinExistence type="predicted"/>
<evidence type="ECO:0000313" key="1">
    <source>
        <dbReference type="EMBL" id="AXH92442.1"/>
    </source>
</evidence>
<dbReference type="AlphaFoldDB" id="A0A3M9JN02"/>
<protein>
    <submittedName>
        <fullName evidence="1">Uncharacterized protein</fullName>
    </submittedName>
</protein>
<gene>
    <name evidence="1" type="ORF">DVH21_22345</name>
</gene>
<reference evidence="1 2" key="1">
    <citation type="submission" date="2018-07" db="EMBL/GenBank/DDBJ databases">
        <authorList>
            <person name="Ye Y."/>
        </authorList>
    </citation>
    <scope>NUCLEOTIDE SEQUENCE [LARGE SCALE GENOMIC DNA]</scope>
    <source>
        <strain evidence="2">H14(2018)</strain>
    </source>
</reference>
<evidence type="ECO:0000313" key="2">
    <source>
        <dbReference type="Proteomes" id="UP000253958"/>
    </source>
</evidence>
<dbReference type="RefSeq" id="WP_091328272.1">
    <property type="nucleotide sequence ID" value="NZ_CBDRJA010000058.1"/>
</dbReference>
<accession>A0A3M9JN02</accession>
<reference evidence="1 2" key="2">
    <citation type="submission" date="2018-08" db="EMBL/GenBank/DDBJ databases">
        <title>Streptomyces kandeliansis sp. nov., an endophytic bacterium isolated from mangrove plant.</title>
        <authorList>
            <person name="Wang R."/>
        </authorList>
    </citation>
    <scope>NUCLEOTIDE SEQUENCE [LARGE SCALE GENOMIC DNA]</scope>
    <source>
        <strain evidence="2">H14(2018)</strain>
    </source>
</reference>